<name>A0A4S8NWX8_9HYPH</name>
<dbReference type="AlphaFoldDB" id="A0A4S8NWX8"/>
<dbReference type="GO" id="GO:0004392">
    <property type="term" value="F:heme oxygenase (decyclizing) activity"/>
    <property type="evidence" value="ECO:0007669"/>
    <property type="project" value="InterPro"/>
</dbReference>
<dbReference type="OrthoDB" id="9149607at2"/>
<organism evidence="1 2">
    <name type="scientific">Peteryoungia ipomoeae</name>
    <dbReference type="NCBI Taxonomy" id="1210932"/>
    <lineage>
        <taxon>Bacteria</taxon>
        <taxon>Pseudomonadati</taxon>
        <taxon>Pseudomonadota</taxon>
        <taxon>Alphaproteobacteria</taxon>
        <taxon>Hyphomicrobiales</taxon>
        <taxon>Rhizobiaceae</taxon>
        <taxon>Peteryoungia</taxon>
    </lineage>
</organism>
<dbReference type="Proteomes" id="UP000308828">
    <property type="component" value="Unassembled WGS sequence"/>
</dbReference>
<keyword evidence="2" id="KW-1185">Reference proteome</keyword>
<gene>
    <name evidence="1" type="ORF">FAA97_15350</name>
</gene>
<evidence type="ECO:0000313" key="2">
    <source>
        <dbReference type="Proteomes" id="UP000308828"/>
    </source>
</evidence>
<dbReference type="Gene3D" id="1.20.910.10">
    <property type="entry name" value="Heme oxygenase-like"/>
    <property type="match status" value="1"/>
</dbReference>
<dbReference type="InterPro" id="IPR016053">
    <property type="entry name" value="Haem_Oase-like"/>
</dbReference>
<dbReference type="EMBL" id="STGV01000005">
    <property type="protein sequence ID" value="THV21391.1"/>
    <property type="molecule type" value="Genomic_DNA"/>
</dbReference>
<evidence type="ECO:0000313" key="1">
    <source>
        <dbReference type="EMBL" id="THV21391.1"/>
    </source>
</evidence>
<proteinExistence type="predicted"/>
<comment type="caution">
    <text evidence="1">The sequence shown here is derived from an EMBL/GenBank/DDBJ whole genome shotgun (WGS) entry which is preliminary data.</text>
</comment>
<dbReference type="CDD" id="cd19166">
    <property type="entry name" value="HemeO-bac"/>
    <property type="match status" value="1"/>
</dbReference>
<sequence length="193" mass="21628">MDLPSRRLHLKNATDAAHRSLDSMIGDFDGVESYQRYLQGMARFRLPVDAWLAARPMPQELDDWRPAIYDDALRADLDDLGLRHPDSLSSFAPPEGDGLIGLLYVLEGSTLGARILAKRAEKLGYRDDCGARHLFSQARNLSNWSAFSERMERVCAYDQQAAVSWANATFEYARQAFESSLDAACPNGRSDQL</sequence>
<protein>
    <submittedName>
        <fullName evidence="1">Biliverdin-producing heme oxygenase</fullName>
    </submittedName>
</protein>
<dbReference type="GO" id="GO:0006788">
    <property type="term" value="P:heme oxidation"/>
    <property type="evidence" value="ECO:0007669"/>
    <property type="project" value="InterPro"/>
</dbReference>
<accession>A0A4S8NWX8</accession>
<reference evidence="1 2" key="1">
    <citation type="submission" date="2019-04" db="EMBL/GenBank/DDBJ databases">
        <title>Genome sequence of strain shin9-1.</title>
        <authorList>
            <person name="Gao J."/>
            <person name="Sun J."/>
        </authorList>
    </citation>
    <scope>NUCLEOTIDE SEQUENCE [LARGE SCALE GENOMIC DNA]</scope>
    <source>
        <strain evidence="2">shin9-1</strain>
    </source>
</reference>
<dbReference type="Pfam" id="PF01126">
    <property type="entry name" value="Heme_oxygenase"/>
    <property type="match status" value="1"/>
</dbReference>
<dbReference type="InterPro" id="IPR016084">
    <property type="entry name" value="Haem_Oase-like_multi-hlx"/>
</dbReference>
<dbReference type="SUPFAM" id="SSF48613">
    <property type="entry name" value="Heme oxygenase-like"/>
    <property type="match status" value="1"/>
</dbReference>